<dbReference type="SMART" id="SM00905">
    <property type="entry name" value="FolB"/>
    <property type="match status" value="1"/>
</dbReference>
<name>A0ABV0BBE8_9SPHN</name>
<protein>
    <submittedName>
        <fullName evidence="2">Dihydroneopterin aldolase</fullName>
        <ecNumber evidence="2">4.1.2.25</ecNumber>
        <ecNumber evidence="2">5.1.99.8</ecNumber>
    </submittedName>
</protein>
<keyword evidence="2" id="KW-0413">Isomerase</keyword>
<feature type="domain" description="Dihydroneopterin aldolase/epimerase" evidence="1">
    <location>
        <begin position="8"/>
        <end position="117"/>
    </location>
</feature>
<keyword evidence="2" id="KW-0456">Lyase</keyword>
<dbReference type="EC" id="4.1.2.25" evidence="2"/>
<organism evidence="2 3">
    <name type="scientific">Sphingomonas rustica</name>
    <dbReference type="NCBI Taxonomy" id="3103142"/>
    <lineage>
        <taxon>Bacteria</taxon>
        <taxon>Pseudomonadati</taxon>
        <taxon>Pseudomonadota</taxon>
        <taxon>Alphaproteobacteria</taxon>
        <taxon>Sphingomonadales</taxon>
        <taxon>Sphingomonadaceae</taxon>
        <taxon>Sphingomonas</taxon>
    </lineage>
</organism>
<dbReference type="RefSeq" id="WP_346246413.1">
    <property type="nucleotide sequence ID" value="NZ_JBDIZK010000005.1"/>
</dbReference>
<gene>
    <name evidence="2" type="ORF">TPR58_09570</name>
</gene>
<accession>A0ABV0BBE8</accession>
<keyword evidence="3" id="KW-1185">Reference proteome</keyword>
<dbReference type="InterPro" id="IPR043133">
    <property type="entry name" value="GTP-CH-I_C/QueF"/>
</dbReference>
<evidence type="ECO:0000313" key="3">
    <source>
        <dbReference type="Proteomes" id="UP001427805"/>
    </source>
</evidence>
<dbReference type="GO" id="GO:0016853">
    <property type="term" value="F:isomerase activity"/>
    <property type="evidence" value="ECO:0007669"/>
    <property type="project" value="UniProtKB-KW"/>
</dbReference>
<sequence length="129" mass="13888">MTDRFISIGVRDAEVTADIGMLAHEIGRPQLLRISGTLRIRMPEADRIDSTFDYKRMVDAAKALGTHRIALIETFGRLLAEACLEDPKIEAVEILIEKPNALPSGTAFARVALDRTGANADALSAGGLA</sequence>
<comment type="caution">
    <text evidence="2">The sequence shown here is derived from an EMBL/GenBank/DDBJ whole genome shotgun (WGS) entry which is preliminary data.</text>
</comment>
<dbReference type="SUPFAM" id="SSF55620">
    <property type="entry name" value="Tetrahydrobiopterin biosynthesis enzymes-like"/>
    <property type="match status" value="1"/>
</dbReference>
<dbReference type="EMBL" id="JBDIZK010000005">
    <property type="protein sequence ID" value="MEN3747415.1"/>
    <property type="molecule type" value="Genomic_DNA"/>
</dbReference>
<reference evidence="2 3" key="1">
    <citation type="submission" date="2024-05" db="EMBL/GenBank/DDBJ databases">
        <title>Sphingomonas sp. HF-S3 16S ribosomal RNA gene Genome sequencing and assembly.</title>
        <authorList>
            <person name="Lee H."/>
        </authorList>
    </citation>
    <scope>NUCLEOTIDE SEQUENCE [LARGE SCALE GENOMIC DNA]</scope>
    <source>
        <strain evidence="2 3">HF-S3</strain>
    </source>
</reference>
<dbReference type="Pfam" id="PF02152">
    <property type="entry name" value="FolB"/>
    <property type="match status" value="1"/>
</dbReference>
<dbReference type="InterPro" id="IPR006157">
    <property type="entry name" value="FolB_dom"/>
</dbReference>
<evidence type="ECO:0000259" key="1">
    <source>
        <dbReference type="SMART" id="SM00905"/>
    </source>
</evidence>
<dbReference type="GO" id="GO:0004150">
    <property type="term" value="F:dihydroneopterin aldolase activity"/>
    <property type="evidence" value="ECO:0007669"/>
    <property type="project" value="UniProtKB-EC"/>
</dbReference>
<dbReference type="EC" id="5.1.99.8" evidence="2"/>
<dbReference type="Gene3D" id="3.30.1130.10">
    <property type="match status" value="1"/>
</dbReference>
<proteinExistence type="predicted"/>
<evidence type="ECO:0000313" key="2">
    <source>
        <dbReference type="EMBL" id="MEN3747415.1"/>
    </source>
</evidence>
<dbReference type="Proteomes" id="UP001427805">
    <property type="component" value="Unassembled WGS sequence"/>
</dbReference>